<keyword evidence="1" id="KW-0732">Signal</keyword>
<dbReference type="Proteomes" id="UP000349468">
    <property type="component" value="Unassembled WGS sequence"/>
</dbReference>
<name>A0A5E7GY36_PSEFL</name>
<feature type="chain" id="PRO_5022851551" description="Lipoprotein" evidence="1">
    <location>
        <begin position="21"/>
        <end position="150"/>
    </location>
</feature>
<evidence type="ECO:0000256" key="1">
    <source>
        <dbReference type="SAM" id="SignalP"/>
    </source>
</evidence>
<dbReference type="RefSeq" id="WP_077750118.1">
    <property type="nucleotide sequence ID" value="NZ_CABVIK010000001.1"/>
</dbReference>
<evidence type="ECO:0000313" key="2">
    <source>
        <dbReference type="EMBL" id="VVO53523.1"/>
    </source>
</evidence>
<feature type="signal peptide" evidence="1">
    <location>
        <begin position="1"/>
        <end position="20"/>
    </location>
</feature>
<gene>
    <name evidence="2" type="ORF">PS870_00426</name>
</gene>
<proteinExistence type="predicted"/>
<sequence length="150" mass="16013" precursor="true">MNFRCSLATLMISVSLFGCATSTDHGVSVPLVATRQNTGQIGNVTLTSWEKQTGLSFFITGAPSGATLPLRLYSFIHKGTCQQPGPVAFAMNDKVNTLREPVRGWSFSRSAPIALQDLLSSEYSIVVRTAPESGNVDIFCGDIKQGGAVK</sequence>
<organism evidence="2 3">
    <name type="scientific">Pseudomonas fluorescens</name>
    <dbReference type="NCBI Taxonomy" id="294"/>
    <lineage>
        <taxon>Bacteria</taxon>
        <taxon>Pseudomonadati</taxon>
        <taxon>Pseudomonadota</taxon>
        <taxon>Gammaproteobacteria</taxon>
        <taxon>Pseudomonadales</taxon>
        <taxon>Pseudomonadaceae</taxon>
        <taxon>Pseudomonas</taxon>
    </lineage>
</organism>
<evidence type="ECO:0000313" key="3">
    <source>
        <dbReference type="Proteomes" id="UP000349468"/>
    </source>
</evidence>
<reference evidence="2 3" key="1">
    <citation type="submission" date="2019-09" db="EMBL/GenBank/DDBJ databases">
        <authorList>
            <person name="Chandra G."/>
            <person name="Truman W A."/>
        </authorList>
    </citation>
    <scope>NUCLEOTIDE SEQUENCE [LARGE SCALE GENOMIC DNA]</scope>
    <source>
        <strain evidence="2">PS870</strain>
    </source>
</reference>
<accession>A0A5E7GY36</accession>
<dbReference type="AlphaFoldDB" id="A0A5E7GY36"/>
<evidence type="ECO:0008006" key="4">
    <source>
        <dbReference type="Google" id="ProtNLM"/>
    </source>
</evidence>
<protein>
    <recommendedName>
        <fullName evidence="4">Lipoprotein</fullName>
    </recommendedName>
</protein>
<dbReference type="EMBL" id="CABVIK010000001">
    <property type="protein sequence ID" value="VVO53523.1"/>
    <property type="molecule type" value="Genomic_DNA"/>
</dbReference>
<dbReference type="PROSITE" id="PS51257">
    <property type="entry name" value="PROKAR_LIPOPROTEIN"/>
    <property type="match status" value="1"/>
</dbReference>
<dbReference type="GeneID" id="46433187"/>